<feature type="binding site" evidence="6">
    <location>
        <position position="41"/>
    </location>
    <ligand>
        <name>Fe cation</name>
        <dbReference type="ChEBI" id="CHEBI:24875"/>
        <label>1</label>
    </ligand>
</feature>
<keyword evidence="8" id="KW-1185">Reference proteome</keyword>
<dbReference type="GO" id="GO:0046872">
    <property type="term" value="F:metal ion binding"/>
    <property type="evidence" value="ECO:0007669"/>
    <property type="project" value="UniProtKB-KW"/>
</dbReference>
<feature type="binding site" evidence="6">
    <location>
        <position position="176"/>
    </location>
    <ligand>
        <name>Fe cation</name>
        <dbReference type="ChEBI" id="CHEBI:24875"/>
        <label>1</label>
    </ligand>
</feature>
<evidence type="ECO:0000313" key="7">
    <source>
        <dbReference type="EMBL" id="EFC90160.1"/>
    </source>
</evidence>
<dbReference type="InterPro" id="IPR029052">
    <property type="entry name" value="Metallo-depent_PP-like"/>
</dbReference>
<dbReference type="Gene3D" id="3.60.21.10">
    <property type="match status" value="1"/>
</dbReference>
<dbReference type="AlphaFoldDB" id="D2Z2K4"/>
<gene>
    <name evidence="7" type="ORF">Dpep_0128</name>
</gene>
<comment type="similarity">
    <text evidence="4">Belongs to the YmdB-like family.</text>
</comment>
<evidence type="ECO:0000313" key="8">
    <source>
        <dbReference type="Proteomes" id="UP000006427"/>
    </source>
</evidence>
<dbReference type="EMBL" id="ABTR02000001">
    <property type="protein sequence ID" value="EFC90160.1"/>
    <property type="molecule type" value="Genomic_DNA"/>
</dbReference>
<dbReference type="FunFam" id="3.60.21.10:FF:000016">
    <property type="entry name" value="Putative metallophosphoesterase"/>
    <property type="match status" value="1"/>
</dbReference>
<feature type="binding site" evidence="6">
    <location>
        <position position="174"/>
    </location>
    <ligand>
        <name>Fe cation</name>
        <dbReference type="ChEBI" id="CHEBI:24875"/>
        <label>2</label>
    </ligand>
</feature>
<dbReference type="OrthoDB" id="9801109at2"/>
<evidence type="ECO:0000256" key="6">
    <source>
        <dbReference type="PIRSR" id="PIRSR004789-51"/>
    </source>
</evidence>
<dbReference type="Proteomes" id="UP000006427">
    <property type="component" value="Unassembled WGS sequence"/>
</dbReference>
<proteinExistence type="inferred from homology"/>
<keyword evidence="2" id="KW-0378">Hydrolase</keyword>
<dbReference type="CDD" id="cd07382">
    <property type="entry name" value="MPP_DR1281"/>
    <property type="match status" value="1"/>
</dbReference>
<comment type="caution">
    <text evidence="7">The sequence shown here is derived from an EMBL/GenBank/DDBJ whole genome shotgun (WGS) entry which is preliminary data.</text>
</comment>
<keyword evidence="1 6" id="KW-0479">Metal-binding</keyword>
<dbReference type="GO" id="GO:0004113">
    <property type="term" value="F:2',3'-cyclic-nucleotide 3'-phosphodiesterase activity"/>
    <property type="evidence" value="ECO:0007669"/>
    <property type="project" value="TreeGrafter"/>
</dbReference>
<evidence type="ECO:0000256" key="1">
    <source>
        <dbReference type="ARBA" id="ARBA00022723"/>
    </source>
</evidence>
<dbReference type="InterPro" id="IPR005235">
    <property type="entry name" value="YmdB-like"/>
</dbReference>
<dbReference type="Pfam" id="PF13277">
    <property type="entry name" value="YmdB"/>
    <property type="match status" value="1"/>
</dbReference>
<sequence>MRILFIGDMVGKPGRRMVSESLPYLRAKEGPFDFILANGENAAAGRGLTAKVAEELFDMGIDGLTSGNHIWDKKEFIPFLDEESRVVRPANYPPGCPGSGVMVLRKGDLSLGVVNLQGRVFMPSTDCPFRKIDELLGDMDGMPVFVDLHAEATSEKKVMGAYLDGRVSVLVGTHTHVQTADEEVLPRGTAYISDVGMTGSFSSAIGMTVESVMPKFLTGLPSRFEVATEDLRLNGVVVDVDYETGIALDIRRVSVKWEEWL</sequence>
<evidence type="ECO:0000256" key="3">
    <source>
        <dbReference type="ARBA" id="ARBA00023004"/>
    </source>
</evidence>
<evidence type="ECO:0000256" key="2">
    <source>
        <dbReference type="ARBA" id="ARBA00022801"/>
    </source>
</evidence>
<dbReference type="SUPFAM" id="SSF56300">
    <property type="entry name" value="Metallo-dependent phosphatases"/>
    <property type="match status" value="1"/>
</dbReference>
<dbReference type="PANTHER" id="PTHR36303">
    <property type="entry name" value="2',3'-CYCLIC-NUCLEOTIDE 2'-PHOSPHODIESTERASE"/>
    <property type="match status" value="1"/>
</dbReference>
<feature type="active site" description="Proton donor" evidence="5">
    <location>
        <position position="69"/>
    </location>
</feature>
<accession>D2Z2K4</accession>
<dbReference type="eggNOG" id="COG1692">
    <property type="taxonomic scope" value="Bacteria"/>
</dbReference>
<dbReference type="PaxDb" id="469381-Dpep_0128"/>
<reference evidence="7 8" key="1">
    <citation type="journal article" date="2010" name="Stand. Genomic Sci.">
        <title>Permanent draft genome sequence of Dethiosulfovibrio peptidovorans type strain (SEBR 4207).</title>
        <authorList>
            <person name="Labutti K."/>
            <person name="Mayilraj S."/>
            <person name="Clum A."/>
            <person name="Lucas S."/>
            <person name="Glavina Del Rio T."/>
            <person name="Nolan M."/>
            <person name="Tice H."/>
            <person name="Cheng J.F."/>
            <person name="Pitluck S."/>
            <person name="Liolios K."/>
            <person name="Ivanova N."/>
            <person name="Mavromatis K."/>
            <person name="Mikhailova N."/>
            <person name="Pati A."/>
            <person name="Goodwin L."/>
            <person name="Chen A."/>
            <person name="Palaniappan K."/>
            <person name="Land M."/>
            <person name="Hauser L."/>
            <person name="Chang Y.J."/>
            <person name="Jeffries C.D."/>
            <person name="Rohde M."/>
            <person name="Spring S."/>
            <person name="Goker M."/>
            <person name="Woyke T."/>
            <person name="Bristow J."/>
            <person name="Eisen J.A."/>
            <person name="Markowitz V."/>
            <person name="Hugenholtz P."/>
            <person name="Kyrpides N.C."/>
            <person name="Klenk H.P."/>
            <person name="Lapidus A."/>
        </authorList>
    </citation>
    <scope>NUCLEOTIDE SEQUENCE [LARGE SCALE GENOMIC DNA]</scope>
    <source>
        <strain evidence="7 8">DSM 11002</strain>
    </source>
</reference>
<dbReference type="NCBIfam" id="TIGR00282">
    <property type="entry name" value="TIGR00282 family metallophosphoesterase"/>
    <property type="match status" value="1"/>
</dbReference>
<name>D2Z2K4_9BACT</name>
<dbReference type="PIRSF" id="PIRSF004789">
    <property type="entry name" value="DR1281"/>
    <property type="match status" value="1"/>
</dbReference>
<feature type="binding site" evidence="6">
    <location>
        <position position="68"/>
    </location>
    <ligand>
        <name>Fe cation</name>
        <dbReference type="ChEBI" id="CHEBI:24875"/>
        <label>2</label>
    </ligand>
</feature>
<evidence type="ECO:0000256" key="4">
    <source>
        <dbReference type="ARBA" id="ARBA00061401"/>
    </source>
</evidence>
<dbReference type="PANTHER" id="PTHR36303:SF1">
    <property type="entry name" value="2',3'-CYCLIC-NUCLEOTIDE 2'-PHOSPHODIESTERASE"/>
    <property type="match status" value="1"/>
</dbReference>
<protein>
    <submittedName>
        <fullName evidence="7">Metallophosphoesterase</fullName>
    </submittedName>
</protein>
<feature type="binding site" evidence="6">
    <location>
        <position position="40"/>
    </location>
    <ligand>
        <name>Fe cation</name>
        <dbReference type="ChEBI" id="CHEBI:24875"/>
        <label>2</label>
    </ligand>
</feature>
<evidence type="ECO:0000256" key="5">
    <source>
        <dbReference type="PIRSR" id="PIRSR004789-50"/>
    </source>
</evidence>
<organism evidence="7 8">
    <name type="scientific">Dethiosulfovibrio peptidovorans DSM 11002</name>
    <dbReference type="NCBI Taxonomy" id="469381"/>
    <lineage>
        <taxon>Bacteria</taxon>
        <taxon>Thermotogati</taxon>
        <taxon>Synergistota</taxon>
        <taxon>Synergistia</taxon>
        <taxon>Synergistales</taxon>
        <taxon>Dethiosulfovibrionaceae</taxon>
        <taxon>Dethiosulfovibrio</taxon>
    </lineage>
</organism>
<dbReference type="RefSeq" id="WP_005658693.1">
    <property type="nucleotide sequence ID" value="NZ_ABTR02000001.1"/>
</dbReference>
<feature type="binding site" evidence="6">
    <location>
        <position position="8"/>
    </location>
    <ligand>
        <name>Fe cation</name>
        <dbReference type="ChEBI" id="CHEBI:24875"/>
        <label>1</label>
    </ligand>
</feature>
<feature type="binding site" evidence="6">
    <location>
        <position position="149"/>
    </location>
    <ligand>
        <name>Fe cation</name>
        <dbReference type="ChEBI" id="CHEBI:24875"/>
        <label>2</label>
    </ligand>
</feature>
<dbReference type="STRING" id="469381.Dpep_0128"/>
<feature type="binding site" evidence="6">
    <location>
        <position position="40"/>
    </location>
    <ligand>
        <name>Fe cation</name>
        <dbReference type="ChEBI" id="CHEBI:24875"/>
        <label>1</label>
    </ligand>
</feature>
<keyword evidence="3" id="KW-0408">Iron</keyword>